<dbReference type="InterPro" id="IPR015422">
    <property type="entry name" value="PyrdxlP-dep_Trfase_small"/>
</dbReference>
<proteinExistence type="inferred from homology"/>
<keyword evidence="5 6" id="KW-0663">Pyridoxal phosphate</keyword>
<gene>
    <name evidence="7" type="primary">ABAT</name>
</gene>
<evidence type="ECO:0000256" key="6">
    <source>
        <dbReference type="RuleBase" id="RU003560"/>
    </source>
</evidence>
<dbReference type="InterPro" id="IPR015421">
    <property type="entry name" value="PyrdxlP-dep_Trfase_major"/>
</dbReference>
<dbReference type="FunFam" id="3.90.1150.10:FF:000191">
    <property type="entry name" value="4-aminobutyrate aminotransferase, mitochondrial"/>
    <property type="match status" value="2"/>
</dbReference>
<keyword evidence="3" id="KW-0032">Aminotransferase</keyword>
<dbReference type="GO" id="GO:0030170">
    <property type="term" value="F:pyridoxal phosphate binding"/>
    <property type="evidence" value="ECO:0007669"/>
    <property type="project" value="InterPro"/>
</dbReference>
<comment type="similarity">
    <text evidence="2 6">Belongs to the class-III pyridoxal-phosphate-dependent aminotransferase family.</text>
</comment>
<dbReference type="GO" id="GO:0009450">
    <property type="term" value="P:gamma-aminobutyric acid catabolic process"/>
    <property type="evidence" value="ECO:0007669"/>
    <property type="project" value="TreeGrafter"/>
</dbReference>
<reference evidence="7" key="2">
    <citation type="submission" date="2025-09" db="UniProtKB">
        <authorList>
            <consortium name="Ensembl"/>
        </authorList>
    </citation>
    <scope>IDENTIFICATION</scope>
</reference>
<evidence type="ECO:0000256" key="4">
    <source>
        <dbReference type="ARBA" id="ARBA00022679"/>
    </source>
</evidence>
<dbReference type="PANTHER" id="PTHR43206">
    <property type="entry name" value="AMINOTRANSFERASE"/>
    <property type="match status" value="1"/>
</dbReference>
<evidence type="ECO:0000313" key="8">
    <source>
        <dbReference type="Proteomes" id="UP000694407"/>
    </source>
</evidence>
<dbReference type="Gene3D" id="3.90.1150.10">
    <property type="entry name" value="Aspartate Aminotransferase, domain 1"/>
    <property type="match status" value="2"/>
</dbReference>
<dbReference type="FunFam" id="3.40.640.10:FF:000373">
    <property type="entry name" value="Uncharacterized protein"/>
    <property type="match status" value="1"/>
</dbReference>
<sequence>MAFMLFTRRLVCSSQHKHRLLVPGSRYISQAAAKVDIDFDYDGPLMKTEVPGPRSRKLMEQLNVIQNAEAVHFFCNYEESRGNYLVDVDGNRMLDLYSQISSVPIGYSHPALVKLIQQPQNVSTFINRPALGILPPENFVEKLRESLLSVAPKGMTQLITMACGSCSNENAFKTVFMWYRSKERGQRSFSKEELDTCMINQAPGCPDYSILSFMGAFHGRTMGCLATTHSKAIHKIDIPSFDWPIAPFPRLKYPLEEFVKENEQEEARCLEEVEDLIVKYRKKKKTVAGVIVEPIQSEGGDNHASDDFFRKLRDIARKPYRIFNTWLGDPSKNLLLAEVINVIKREDLLDNAARAGKALLTGLLDLQARYPQYISRVRGRGTFCSFDTPDESIRNKLILIARNKGVVLGGCGDKSIRFRPTLVFRDHHAHLFLNIFSDILADFK</sequence>
<dbReference type="Pfam" id="PF00202">
    <property type="entry name" value="Aminotran_3"/>
    <property type="match status" value="2"/>
</dbReference>
<dbReference type="Gene3D" id="3.40.640.10">
    <property type="entry name" value="Type I PLP-dependent aspartate aminotransferase-like (Major domain)"/>
    <property type="match status" value="2"/>
</dbReference>
<dbReference type="GO" id="GO:0008483">
    <property type="term" value="F:transaminase activity"/>
    <property type="evidence" value="ECO:0007669"/>
    <property type="project" value="UniProtKB-KW"/>
</dbReference>
<evidence type="ECO:0000313" key="7">
    <source>
        <dbReference type="Ensembl" id="ENSMMMP00000006230.1"/>
    </source>
</evidence>
<dbReference type="PIRSF" id="PIRSF000521">
    <property type="entry name" value="Transaminase_4ab_Lys_Orn"/>
    <property type="match status" value="1"/>
</dbReference>
<evidence type="ECO:0000256" key="5">
    <source>
        <dbReference type="ARBA" id="ARBA00022898"/>
    </source>
</evidence>
<dbReference type="AlphaFoldDB" id="A0A8C5YXE8"/>
<evidence type="ECO:0000256" key="1">
    <source>
        <dbReference type="ARBA" id="ARBA00001933"/>
    </source>
</evidence>
<dbReference type="Proteomes" id="UP000694407">
    <property type="component" value="Unplaced"/>
</dbReference>
<evidence type="ECO:0000256" key="3">
    <source>
        <dbReference type="ARBA" id="ARBA00022576"/>
    </source>
</evidence>
<accession>A0A8C5YXE8</accession>
<dbReference type="InterPro" id="IPR005814">
    <property type="entry name" value="Aminotrans_3"/>
</dbReference>
<organism evidence="7 8">
    <name type="scientific">Marmota marmota marmota</name>
    <name type="common">Alpine marmot</name>
    <dbReference type="NCBI Taxonomy" id="9994"/>
    <lineage>
        <taxon>Eukaryota</taxon>
        <taxon>Metazoa</taxon>
        <taxon>Chordata</taxon>
        <taxon>Craniata</taxon>
        <taxon>Vertebrata</taxon>
        <taxon>Euteleostomi</taxon>
        <taxon>Mammalia</taxon>
        <taxon>Eutheria</taxon>
        <taxon>Euarchontoglires</taxon>
        <taxon>Glires</taxon>
        <taxon>Rodentia</taxon>
        <taxon>Sciuromorpha</taxon>
        <taxon>Sciuridae</taxon>
        <taxon>Xerinae</taxon>
        <taxon>Marmotini</taxon>
        <taxon>Marmota</taxon>
    </lineage>
</organism>
<evidence type="ECO:0000256" key="2">
    <source>
        <dbReference type="ARBA" id="ARBA00008954"/>
    </source>
</evidence>
<dbReference type="InterPro" id="IPR015424">
    <property type="entry name" value="PyrdxlP-dep_Trfase"/>
</dbReference>
<comment type="cofactor">
    <cofactor evidence="1">
        <name>pyridoxal 5'-phosphate</name>
        <dbReference type="ChEBI" id="CHEBI:597326"/>
    </cofactor>
</comment>
<dbReference type="GeneTree" id="ENSGT00550000074885"/>
<name>A0A8C5YXE8_MARMA</name>
<dbReference type="SUPFAM" id="SSF53383">
    <property type="entry name" value="PLP-dependent transferases"/>
    <property type="match status" value="1"/>
</dbReference>
<keyword evidence="4" id="KW-0808">Transferase</keyword>
<dbReference type="Ensembl" id="ENSMMMT00000007073.1">
    <property type="protein sequence ID" value="ENSMMMP00000006230.1"/>
    <property type="gene ID" value="ENSMMMG00000005540.1"/>
</dbReference>
<dbReference type="PANTHER" id="PTHR43206:SF1">
    <property type="entry name" value="4-AMINOBUTYRATE AMINOTRANSFERASE, MITOCHONDRIAL"/>
    <property type="match status" value="1"/>
</dbReference>
<reference evidence="7" key="1">
    <citation type="submission" date="2025-08" db="UniProtKB">
        <authorList>
            <consortium name="Ensembl"/>
        </authorList>
    </citation>
    <scope>IDENTIFICATION</scope>
</reference>
<dbReference type="GO" id="GO:0005739">
    <property type="term" value="C:mitochondrion"/>
    <property type="evidence" value="ECO:0007669"/>
    <property type="project" value="TreeGrafter"/>
</dbReference>
<keyword evidence="8" id="KW-1185">Reference proteome</keyword>
<protein>
    <submittedName>
        <fullName evidence="7">4-aminobutyrate aminotransferase</fullName>
    </submittedName>
</protein>